<protein>
    <submittedName>
        <fullName evidence="7">Sigma-70 family RNA polymerase sigma factor</fullName>
    </submittedName>
</protein>
<dbReference type="SUPFAM" id="SSF88659">
    <property type="entry name" value="Sigma3 and sigma4 domains of RNA polymerase sigma factors"/>
    <property type="match status" value="1"/>
</dbReference>
<evidence type="ECO:0000256" key="1">
    <source>
        <dbReference type="ARBA" id="ARBA00010641"/>
    </source>
</evidence>
<keyword evidence="2" id="KW-0805">Transcription regulation</keyword>
<evidence type="ECO:0000256" key="3">
    <source>
        <dbReference type="ARBA" id="ARBA00023082"/>
    </source>
</evidence>
<keyword evidence="4" id="KW-0238">DNA-binding</keyword>
<dbReference type="Pfam" id="PF04542">
    <property type="entry name" value="Sigma70_r2"/>
    <property type="match status" value="1"/>
</dbReference>
<dbReference type="Gene3D" id="1.10.10.10">
    <property type="entry name" value="Winged helix-like DNA-binding domain superfamily/Winged helix DNA-binding domain"/>
    <property type="match status" value="1"/>
</dbReference>
<proteinExistence type="inferred from homology"/>
<name>A0ABN1NLF9_9ACTN</name>
<comment type="caution">
    <text evidence="7">The sequence shown here is derived from an EMBL/GenBank/DDBJ whole genome shotgun (WGS) entry which is preliminary data.</text>
</comment>
<dbReference type="InterPro" id="IPR036388">
    <property type="entry name" value="WH-like_DNA-bd_sf"/>
</dbReference>
<comment type="similarity">
    <text evidence="1">Belongs to the sigma-70 factor family. ECF subfamily.</text>
</comment>
<dbReference type="PANTHER" id="PTHR43133:SF8">
    <property type="entry name" value="RNA POLYMERASE SIGMA FACTOR HI_1459-RELATED"/>
    <property type="match status" value="1"/>
</dbReference>
<evidence type="ECO:0000256" key="4">
    <source>
        <dbReference type="ARBA" id="ARBA00023125"/>
    </source>
</evidence>
<reference evidence="7 8" key="1">
    <citation type="journal article" date="2019" name="Int. J. Syst. Evol. Microbiol.">
        <title>The Global Catalogue of Microorganisms (GCM) 10K type strain sequencing project: providing services to taxonomists for standard genome sequencing and annotation.</title>
        <authorList>
            <consortium name="The Broad Institute Genomics Platform"/>
            <consortium name="The Broad Institute Genome Sequencing Center for Infectious Disease"/>
            <person name="Wu L."/>
            <person name="Ma J."/>
        </authorList>
    </citation>
    <scope>NUCLEOTIDE SEQUENCE [LARGE SCALE GENOMIC DNA]</scope>
    <source>
        <strain evidence="7 8">JCM 11136</strain>
    </source>
</reference>
<evidence type="ECO:0000313" key="8">
    <source>
        <dbReference type="Proteomes" id="UP001501578"/>
    </source>
</evidence>
<gene>
    <name evidence="7" type="ORF">GCM10009560_01470</name>
</gene>
<dbReference type="InterPro" id="IPR039425">
    <property type="entry name" value="RNA_pol_sigma-70-like"/>
</dbReference>
<keyword evidence="3" id="KW-0731">Sigma factor</keyword>
<organism evidence="7 8">
    <name type="scientific">Nonomuraea longicatena</name>
    <dbReference type="NCBI Taxonomy" id="83682"/>
    <lineage>
        <taxon>Bacteria</taxon>
        <taxon>Bacillati</taxon>
        <taxon>Actinomycetota</taxon>
        <taxon>Actinomycetes</taxon>
        <taxon>Streptosporangiales</taxon>
        <taxon>Streptosporangiaceae</taxon>
        <taxon>Nonomuraea</taxon>
    </lineage>
</organism>
<keyword evidence="5" id="KW-0804">Transcription</keyword>
<evidence type="ECO:0000259" key="6">
    <source>
        <dbReference type="Pfam" id="PF04542"/>
    </source>
</evidence>
<feature type="domain" description="RNA polymerase sigma-70 region 2" evidence="6">
    <location>
        <begin position="26"/>
        <end position="81"/>
    </location>
</feature>
<dbReference type="InterPro" id="IPR014284">
    <property type="entry name" value="RNA_pol_sigma-70_dom"/>
</dbReference>
<evidence type="ECO:0000256" key="2">
    <source>
        <dbReference type="ARBA" id="ARBA00023015"/>
    </source>
</evidence>
<dbReference type="InterPro" id="IPR007627">
    <property type="entry name" value="RNA_pol_sigma70_r2"/>
</dbReference>
<dbReference type="InterPro" id="IPR013324">
    <property type="entry name" value="RNA_pol_sigma_r3/r4-like"/>
</dbReference>
<dbReference type="SUPFAM" id="SSF88946">
    <property type="entry name" value="Sigma2 domain of RNA polymerase sigma factors"/>
    <property type="match status" value="1"/>
</dbReference>
<dbReference type="InterPro" id="IPR013325">
    <property type="entry name" value="RNA_pol_sigma_r2"/>
</dbReference>
<evidence type="ECO:0000256" key="5">
    <source>
        <dbReference type="ARBA" id="ARBA00023163"/>
    </source>
</evidence>
<dbReference type="NCBIfam" id="TIGR02937">
    <property type="entry name" value="sigma70-ECF"/>
    <property type="match status" value="1"/>
</dbReference>
<dbReference type="Proteomes" id="UP001501578">
    <property type="component" value="Unassembled WGS sequence"/>
</dbReference>
<dbReference type="RefSeq" id="WP_343947652.1">
    <property type="nucleotide sequence ID" value="NZ_BAAAHQ010000001.1"/>
</dbReference>
<keyword evidence="8" id="KW-1185">Reference proteome</keyword>
<dbReference type="EMBL" id="BAAAHQ010000001">
    <property type="protein sequence ID" value="GAA0911803.1"/>
    <property type="molecule type" value="Genomic_DNA"/>
</dbReference>
<dbReference type="Gene3D" id="1.10.1740.10">
    <property type="match status" value="1"/>
</dbReference>
<accession>A0ABN1NLF9</accession>
<dbReference type="PANTHER" id="PTHR43133">
    <property type="entry name" value="RNA POLYMERASE ECF-TYPE SIGMA FACTO"/>
    <property type="match status" value="1"/>
</dbReference>
<sequence>MAADSDLVRAAAGGDRSAWDRLETLYGPRMWSVARACGLSSDDAADAVQGAWLRLLERITTIKDTERVGAWLATTTRREALLIQRKSQVPALPAPVEVADPAAAYLESEHHTLLWEAVSALREPCRSILRLAAAAVGNQQVATRLGIPVGSVGPTRSRCLDKLRTRIPEEAVL</sequence>
<evidence type="ECO:0000313" key="7">
    <source>
        <dbReference type="EMBL" id="GAA0911803.1"/>
    </source>
</evidence>